<dbReference type="SUPFAM" id="SSF117892">
    <property type="entry name" value="Band 7/SPFH domain"/>
    <property type="match status" value="1"/>
</dbReference>
<dbReference type="InterPro" id="IPR010200">
    <property type="entry name" value="HflC"/>
</dbReference>
<evidence type="ECO:0000256" key="2">
    <source>
        <dbReference type="ARBA" id="ARBA00007862"/>
    </source>
</evidence>
<evidence type="ECO:0000256" key="3">
    <source>
        <dbReference type="ARBA" id="ARBA00022692"/>
    </source>
</evidence>
<dbReference type="HOGENOM" id="CLU_059167_1_1_7"/>
<keyword evidence="5" id="KW-0472">Membrane</keyword>
<evidence type="ECO:0000256" key="4">
    <source>
        <dbReference type="ARBA" id="ARBA00022989"/>
    </source>
</evidence>
<dbReference type="PIRSF" id="PIRSF005651">
    <property type="entry name" value="HflC"/>
    <property type="match status" value="1"/>
</dbReference>
<evidence type="ECO:0000313" key="8">
    <source>
        <dbReference type="EMBL" id="ADH86350.1"/>
    </source>
</evidence>
<evidence type="ECO:0000313" key="9">
    <source>
        <dbReference type="Proteomes" id="UP000001508"/>
    </source>
</evidence>
<keyword evidence="3" id="KW-0812">Transmembrane</keyword>
<dbReference type="PANTHER" id="PTHR42911:SF1">
    <property type="entry name" value="MODULATOR OF FTSH PROTEASE HFLC"/>
    <property type="match status" value="1"/>
</dbReference>
<dbReference type="STRING" id="589865.DaAHT2_1657"/>
<sequence>MKNIVRIALIAVIVVLGLVVANGIYVLPEDRQAVVTQFGRPVGEPVTEAGLQFKLPFVQDVTYFDKRILTWDGDPNQIPTRDKTFVHIDATARWRIKDPLQFMQSVHNETQALNVLDAIIDGTVRDFVNQNNLVEFIRSSDWEPHTMRVSMLEPAEIEHVSLGRDVITNMIHERAAEVVAQYGIELVDVMLRRVNYIDTVQRRVFDRMISERKRIAADLRSRGEGSKAEILGKMERDLMEIRSNASREAQTLRGEADAEAARIYAEAYSRDPEFYRFYKTLETYQQTLAGNTRLVLTTESPIYRYLETIK</sequence>
<comment type="similarity">
    <text evidence="2 6">Belongs to the band 7/mec-2 family. HflC subfamily.</text>
</comment>
<reference evidence="9" key="1">
    <citation type="submission" date="2010-02" db="EMBL/GenBank/DDBJ databases">
        <title>Complete sequence of Desulfurivibrio alkaliphilus AHT2.</title>
        <authorList>
            <consortium name="US DOE Joint Genome Institute"/>
            <person name="Pitluck S."/>
            <person name="Chertkov O."/>
            <person name="Detter J.C."/>
            <person name="Han C."/>
            <person name="Tapia R."/>
            <person name="Larimer F."/>
            <person name="Land M."/>
            <person name="Hauser L."/>
            <person name="Kyrpides N."/>
            <person name="Mikhailova N."/>
            <person name="Sorokin D.Y."/>
            <person name="Muyzer G."/>
            <person name="Woyke T."/>
        </authorList>
    </citation>
    <scope>NUCLEOTIDE SEQUENCE [LARGE SCALE GENOMIC DNA]</scope>
    <source>
        <strain evidence="9">DSM 19089 / UNIQEM U267 / AHT2</strain>
    </source>
</reference>
<evidence type="ECO:0000259" key="7">
    <source>
        <dbReference type="SMART" id="SM00244"/>
    </source>
</evidence>
<gene>
    <name evidence="8" type="ordered locus">DaAHT2_1657</name>
</gene>
<dbReference type="InterPro" id="IPR036013">
    <property type="entry name" value="Band_7/SPFH_dom_sf"/>
</dbReference>
<dbReference type="EMBL" id="CP001940">
    <property type="protein sequence ID" value="ADH86350.1"/>
    <property type="molecule type" value="Genomic_DNA"/>
</dbReference>
<dbReference type="SMART" id="SM00244">
    <property type="entry name" value="PHB"/>
    <property type="match status" value="1"/>
</dbReference>
<evidence type="ECO:0000256" key="5">
    <source>
        <dbReference type="ARBA" id="ARBA00023136"/>
    </source>
</evidence>
<dbReference type="InterPro" id="IPR001107">
    <property type="entry name" value="Band_7"/>
</dbReference>
<dbReference type="CDD" id="cd03405">
    <property type="entry name" value="SPFH_HflC"/>
    <property type="match status" value="1"/>
</dbReference>
<comment type="function">
    <text evidence="6">HflC and HflK could regulate a protease.</text>
</comment>
<evidence type="ECO:0000256" key="6">
    <source>
        <dbReference type="PIRNR" id="PIRNR005651"/>
    </source>
</evidence>
<dbReference type="PANTHER" id="PTHR42911">
    <property type="entry name" value="MODULATOR OF FTSH PROTEASE HFLC"/>
    <property type="match status" value="1"/>
</dbReference>
<feature type="domain" description="Band 7" evidence="7">
    <location>
        <begin position="22"/>
        <end position="208"/>
    </location>
</feature>
<dbReference type="Gene3D" id="3.30.479.30">
    <property type="entry name" value="Band 7 domain"/>
    <property type="match status" value="1"/>
</dbReference>
<dbReference type="Pfam" id="PF01145">
    <property type="entry name" value="Band_7"/>
    <property type="match status" value="1"/>
</dbReference>
<dbReference type="OrthoDB" id="9812991at2"/>
<dbReference type="AlphaFoldDB" id="D6Z475"/>
<keyword evidence="9" id="KW-1185">Reference proteome</keyword>
<dbReference type="Proteomes" id="UP000001508">
    <property type="component" value="Chromosome"/>
</dbReference>
<dbReference type="RefSeq" id="WP_013163877.1">
    <property type="nucleotide sequence ID" value="NC_014216.1"/>
</dbReference>
<dbReference type="MEROPS" id="I87.001"/>
<evidence type="ECO:0000256" key="1">
    <source>
        <dbReference type="ARBA" id="ARBA00004167"/>
    </source>
</evidence>
<dbReference type="eggNOG" id="COG0330">
    <property type="taxonomic scope" value="Bacteria"/>
</dbReference>
<name>D6Z475_DESAT</name>
<keyword evidence="4" id="KW-1133">Transmembrane helix</keyword>
<proteinExistence type="inferred from homology"/>
<dbReference type="KEGG" id="dak:DaAHT2_1657"/>
<dbReference type="InParanoid" id="D6Z475"/>
<organism evidence="8 9">
    <name type="scientific">Desulfurivibrio alkaliphilus (strain DSM 19089 / UNIQEM U267 / AHT2)</name>
    <dbReference type="NCBI Taxonomy" id="589865"/>
    <lineage>
        <taxon>Bacteria</taxon>
        <taxon>Pseudomonadati</taxon>
        <taxon>Thermodesulfobacteriota</taxon>
        <taxon>Desulfobulbia</taxon>
        <taxon>Desulfobulbales</taxon>
        <taxon>Desulfobulbaceae</taxon>
        <taxon>Desulfurivibrio</taxon>
    </lineage>
</organism>
<dbReference type="FunCoup" id="D6Z475">
    <property type="interactions" value="127"/>
</dbReference>
<protein>
    <recommendedName>
        <fullName evidence="6">Protein HflC</fullName>
    </recommendedName>
</protein>
<dbReference type="NCBIfam" id="TIGR01932">
    <property type="entry name" value="hflC"/>
    <property type="match status" value="1"/>
</dbReference>
<dbReference type="GO" id="GO:0016020">
    <property type="term" value="C:membrane"/>
    <property type="evidence" value="ECO:0007669"/>
    <property type="project" value="UniProtKB-SubCell"/>
</dbReference>
<comment type="subcellular location">
    <subcellularLocation>
        <location evidence="1">Membrane</location>
        <topology evidence="1">Single-pass membrane protein</topology>
    </subcellularLocation>
</comment>
<accession>D6Z475</accession>